<evidence type="ECO:0000313" key="1">
    <source>
        <dbReference type="EMBL" id="MQL91651.1"/>
    </source>
</evidence>
<reference evidence="1" key="1">
    <citation type="submission" date="2017-07" db="EMBL/GenBank/DDBJ databases">
        <title>Taro Niue Genome Assembly and Annotation.</title>
        <authorList>
            <person name="Atibalentja N."/>
            <person name="Keating K."/>
            <person name="Fields C.J."/>
        </authorList>
    </citation>
    <scope>NUCLEOTIDE SEQUENCE</scope>
    <source>
        <strain evidence="1">Niue_2</strain>
        <tissue evidence="1">Leaf</tissue>
    </source>
</reference>
<protein>
    <submittedName>
        <fullName evidence="1">Uncharacterized protein</fullName>
    </submittedName>
</protein>
<sequence>MPESLKVPGMGLRASSSFPCGGVVPFRLVLYYRLWLLSCYSLFEGFLTKVYPGVGMVGVEVELCSVEVVL</sequence>
<organism evidence="1 2">
    <name type="scientific">Colocasia esculenta</name>
    <name type="common">Wild taro</name>
    <name type="synonym">Arum esculentum</name>
    <dbReference type="NCBI Taxonomy" id="4460"/>
    <lineage>
        <taxon>Eukaryota</taxon>
        <taxon>Viridiplantae</taxon>
        <taxon>Streptophyta</taxon>
        <taxon>Embryophyta</taxon>
        <taxon>Tracheophyta</taxon>
        <taxon>Spermatophyta</taxon>
        <taxon>Magnoliopsida</taxon>
        <taxon>Liliopsida</taxon>
        <taxon>Araceae</taxon>
        <taxon>Aroideae</taxon>
        <taxon>Colocasieae</taxon>
        <taxon>Colocasia</taxon>
    </lineage>
</organism>
<dbReference type="EMBL" id="NMUH01001366">
    <property type="protein sequence ID" value="MQL91651.1"/>
    <property type="molecule type" value="Genomic_DNA"/>
</dbReference>
<accession>A0A843V5Y3</accession>
<dbReference type="AlphaFoldDB" id="A0A843V5Y3"/>
<keyword evidence="2" id="KW-1185">Reference proteome</keyword>
<proteinExistence type="predicted"/>
<name>A0A843V5Y3_COLES</name>
<gene>
    <name evidence="1" type="ORF">Taro_024267</name>
</gene>
<evidence type="ECO:0000313" key="2">
    <source>
        <dbReference type="Proteomes" id="UP000652761"/>
    </source>
</evidence>
<dbReference type="Proteomes" id="UP000652761">
    <property type="component" value="Unassembled WGS sequence"/>
</dbReference>
<comment type="caution">
    <text evidence="1">The sequence shown here is derived from an EMBL/GenBank/DDBJ whole genome shotgun (WGS) entry which is preliminary data.</text>
</comment>